<dbReference type="AlphaFoldDB" id="A0AAC8XKK5"/>
<evidence type="ECO:0000313" key="4">
    <source>
        <dbReference type="EMBL" id="AMJ79008.1"/>
    </source>
</evidence>
<evidence type="ECO:0000259" key="2">
    <source>
        <dbReference type="Pfam" id="PF08378"/>
    </source>
</evidence>
<dbReference type="Gene3D" id="3.40.50.300">
    <property type="entry name" value="P-loop containing nucleotide triphosphate hydrolases"/>
    <property type="match status" value="2"/>
</dbReference>
<proteinExistence type="predicted"/>
<dbReference type="InterPro" id="IPR011528">
    <property type="entry name" value="NERD"/>
</dbReference>
<dbReference type="InterPro" id="IPR000212">
    <property type="entry name" value="DNA_helicase_UvrD/REP"/>
</dbReference>
<dbReference type="GO" id="GO:0005524">
    <property type="term" value="F:ATP binding"/>
    <property type="evidence" value="ECO:0007669"/>
    <property type="project" value="InterPro"/>
</dbReference>
<dbReference type="GO" id="GO:0003677">
    <property type="term" value="F:DNA binding"/>
    <property type="evidence" value="ECO:0007669"/>
    <property type="project" value="InterPro"/>
</dbReference>
<sequence>MSNMIPRVIDIDNPSDGEKHLFERLRQDPDTKGWTVLHSLNIAHHKTQVLGEIDFLVIIPEVCIFAIEVKAHRYIKFDQGLWYFGRSSRSSLKGPFEQANDAVFSLAEYLKSKNISLSSIPIFPLVIFTHTELIAPSIEWHSREFCGVREYRKIPISKLLLNRATSYRKKLANTSTVRWFKPTDTRPTQIDVETLIKVLRPSLEMSTSFGFFRDETKKDLFEYTKEQFVALDAMEDNSRVVFNGAAGVGKTVLALESSNRVTVRGERVLFVCKNKNLAISLRLFHSNIDILTITELLELHANSEFVKKSDRNRNDYWTTDLPNNAFEEILNKENVPYNYLVIDEAQDILSVQNWLDCLELLLDKGLSNGRWSLFGDFELQNIYSMYQKNTLLSDFRLRCNDFSTYRLAINCRNIQSVSELSFSLASIKIPYRKFLRKSNPIFDSKYYFYSSDEDQVNKILSVIKLLNAQGFKASELVLLSKVSESKSISKKFESELKVVPFCFRDNAVQYTSIHSFKGLESPVIILTDFSEIESEQSKKLLYVGASRATEIVIYMFKDEVKKHLLKGIKN</sequence>
<protein>
    <recommendedName>
        <fullName evidence="6">DNA helicase</fullName>
    </recommendedName>
</protein>
<reference evidence="4 5" key="1">
    <citation type="submission" date="2015-12" db="EMBL/GenBank/DDBJ databases">
        <title>Intraspecies pangenome expansion in the marine bacterium Alteromonas.</title>
        <authorList>
            <person name="Lopez-Perez M."/>
            <person name="Rodriguez-Valera F."/>
        </authorList>
    </citation>
    <scope>NUCLEOTIDE SEQUENCE [LARGE SCALE GENOMIC DNA]</scope>
    <source>
        <strain evidence="4 5">UM8</strain>
    </source>
</reference>
<dbReference type="GO" id="GO:0000725">
    <property type="term" value="P:recombinational repair"/>
    <property type="evidence" value="ECO:0007669"/>
    <property type="project" value="TreeGrafter"/>
</dbReference>
<dbReference type="Pfam" id="PF13538">
    <property type="entry name" value="UvrD_C_2"/>
    <property type="match status" value="1"/>
</dbReference>
<accession>A0AAC8XKK5</accession>
<dbReference type="EMBL" id="CP013928">
    <property type="protein sequence ID" value="AMJ79008.1"/>
    <property type="molecule type" value="Genomic_DNA"/>
</dbReference>
<dbReference type="GO" id="GO:0005829">
    <property type="term" value="C:cytosol"/>
    <property type="evidence" value="ECO:0007669"/>
    <property type="project" value="TreeGrafter"/>
</dbReference>
<feature type="domain" description="NERD" evidence="2">
    <location>
        <begin position="16"/>
        <end position="129"/>
    </location>
</feature>
<feature type="domain" description="UvrD-like helicase C-terminal" evidence="3">
    <location>
        <begin position="511"/>
        <end position="551"/>
    </location>
</feature>
<dbReference type="RefSeq" id="WP_015067493.1">
    <property type="nucleotide sequence ID" value="NZ_CP013928.1"/>
</dbReference>
<dbReference type="Pfam" id="PF08378">
    <property type="entry name" value="NERD"/>
    <property type="match status" value="1"/>
</dbReference>
<evidence type="ECO:0008006" key="6">
    <source>
        <dbReference type="Google" id="ProtNLM"/>
    </source>
</evidence>
<evidence type="ECO:0000313" key="5">
    <source>
        <dbReference type="Proteomes" id="UP000061468"/>
    </source>
</evidence>
<dbReference type="InterPro" id="IPR027417">
    <property type="entry name" value="P-loop_NTPase"/>
</dbReference>
<dbReference type="Proteomes" id="UP000061468">
    <property type="component" value="Chromosome"/>
</dbReference>
<dbReference type="InterPro" id="IPR006935">
    <property type="entry name" value="Helicase/UvrB_N"/>
</dbReference>
<dbReference type="Pfam" id="PF04851">
    <property type="entry name" value="ResIII"/>
    <property type="match status" value="1"/>
</dbReference>
<dbReference type="GO" id="GO:0043138">
    <property type="term" value="F:3'-5' DNA helicase activity"/>
    <property type="evidence" value="ECO:0007669"/>
    <property type="project" value="TreeGrafter"/>
</dbReference>
<organism evidence="4 5">
    <name type="scientific">Alteromonas mediterranea</name>
    <dbReference type="NCBI Taxonomy" id="314275"/>
    <lineage>
        <taxon>Bacteria</taxon>
        <taxon>Pseudomonadati</taxon>
        <taxon>Pseudomonadota</taxon>
        <taxon>Gammaproteobacteria</taxon>
        <taxon>Alteromonadales</taxon>
        <taxon>Alteromonadaceae</taxon>
        <taxon>Alteromonas/Salinimonas group</taxon>
        <taxon>Alteromonas</taxon>
    </lineage>
</organism>
<evidence type="ECO:0000259" key="3">
    <source>
        <dbReference type="Pfam" id="PF13538"/>
    </source>
</evidence>
<dbReference type="SUPFAM" id="SSF52540">
    <property type="entry name" value="P-loop containing nucleoside triphosphate hydrolases"/>
    <property type="match status" value="1"/>
</dbReference>
<dbReference type="GO" id="GO:0016787">
    <property type="term" value="F:hydrolase activity"/>
    <property type="evidence" value="ECO:0007669"/>
    <property type="project" value="InterPro"/>
</dbReference>
<feature type="domain" description="Helicase/UvrB N-terminal" evidence="1">
    <location>
        <begin position="229"/>
        <end position="282"/>
    </location>
</feature>
<dbReference type="PANTHER" id="PTHR11070:SF45">
    <property type="entry name" value="DNA 3'-5' HELICASE"/>
    <property type="match status" value="1"/>
</dbReference>
<name>A0AAC8XKK5_9ALTE</name>
<evidence type="ECO:0000259" key="1">
    <source>
        <dbReference type="Pfam" id="PF04851"/>
    </source>
</evidence>
<dbReference type="InterPro" id="IPR027785">
    <property type="entry name" value="UvrD-like_helicase_C"/>
</dbReference>
<gene>
    <name evidence="4" type="ORF">AV942_12245</name>
</gene>
<dbReference type="PANTHER" id="PTHR11070">
    <property type="entry name" value="UVRD / RECB / PCRA DNA HELICASE FAMILY MEMBER"/>
    <property type="match status" value="1"/>
</dbReference>